<keyword evidence="2" id="KW-1185">Reference proteome</keyword>
<organism evidence="2 3">
    <name type="scientific">Caenorhabditis tropicalis</name>
    <dbReference type="NCBI Taxonomy" id="1561998"/>
    <lineage>
        <taxon>Eukaryota</taxon>
        <taxon>Metazoa</taxon>
        <taxon>Ecdysozoa</taxon>
        <taxon>Nematoda</taxon>
        <taxon>Chromadorea</taxon>
        <taxon>Rhabditida</taxon>
        <taxon>Rhabditina</taxon>
        <taxon>Rhabditomorpha</taxon>
        <taxon>Rhabditoidea</taxon>
        <taxon>Rhabditidae</taxon>
        <taxon>Peloderinae</taxon>
        <taxon>Caenorhabditis</taxon>
    </lineage>
</organism>
<dbReference type="AlphaFoldDB" id="A0A1I7THF7"/>
<evidence type="ECO:0000256" key="1">
    <source>
        <dbReference type="SAM" id="Phobius"/>
    </source>
</evidence>
<reference evidence="3" key="1">
    <citation type="submission" date="2016-11" db="UniProtKB">
        <authorList>
            <consortium name="WormBaseParasite"/>
        </authorList>
    </citation>
    <scope>IDENTIFICATION</scope>
</reference>
<keyword evidence="1" id="KW-0472">Membrane</keyword>
<accession>A0A1I7THF7</accession>
<protein>
    <submittedName>
        <fullName evidence="3">Ion_trans domain-containing protein</fullName>
    </submittedName>
</protein>
<keyword evidence="1" id="KW-0812">Transmembrane</keyword>
<evidence type="ECO:0000313" key="3">
    <source>
        <dbReference type="WBParaSite" id="Csp11.Scaffold614.g5968.t1"/>
    </source>
</evidence>
<keyword evidence="1" id="KW-1133">Transmembrane helix</keyword>
<dbReference type="WBParaSite" id="Csp11.Scaffold614.g5968.t1">
    <property type="protein sequence ID" value="Csp11.Scaffold614.g5968.t1"/>
    <property type="gene ID" value="Csp11.Scaffold614.g5968"/>
</dbReference>
<feature type="transmembrane region" description="Helical" evidence="1">
    <location>
        <begin position="16"/>
        <end position="39"/>
    </location>
</feature>
<evidence type="ECO:0000313" key="2">
    <source>
        <dbReference type="Proteomes" id="UP000095282"/>
    </source>
</evidence>
<proteinExistence type="predicted"/>
<dbReference type="Proteomes" id="UP000095282">
    <property type="component" value="Unplaced"/>
</dbReference>
<sequence>MIYTGYMSEPTSVADIIVFLIFVFLVPIVTEVLISRFVTHRVEKFIYKRNTRVEDLLIATYASVLSMDFDFPEIRD</sequence>
<name>A0A1I7THF7_9PELO</name>